<organism evidence="1 2">
    <name type="scientific">Chitinophaga barathri</name>
    <dbReference type="NCBI Taxonomy" id="1647451"/>
    <lineage>
        <taxon>Bacteria</taxon>
        <taxon>Pseudomonadati</taxon>
        <taxon>Bacteroidota</taxon>
        <taxon>Chitinophagia</taxon>
        <taxon>Chitinophagales</taxon>
        <taxon>Chitinophagaceae</taxon>
        <taxon>Chitinophaga</taxon>
    </lineage>
</organism>
<dbReference type="RefSeq" id="WP_120515946.1">
    <property type="nucleotide sequence ID" value="NZ_QXZY01000004.1"/>
</dbReference>
<dbReference type="OrthoDB" id="6710009at2"/>
<dbReference type="Proteomes" id="UP000279089">
    <property type="component" value="Unassembled WGS sequence"/>
</dbReference>
<protein>
    <recommendedName>
        <fullName evidence="3">WD40 repeat domain-containing protein</fullName>
    </recommendedName>
</protein>
<name>A0A3N4MEP8_9BACT</name>
<dbReference type="InterPro" id="IPR053851">
    <property type="entry name" value="DUF6929"/>
</dbReference>
<dbReference type="EMBL" id="RMBX01000017">
    <property type="protein sequence ID" value="RPD38189.1"/>
    <property type="molecule type" value="Genomic_DNA"/>
</dbReference>
<dbReference type="Pfam" id="PF22000">
    <property type="entry name" value="DUF6929"/>
    <property type="match status" value="1"/>
</dbReference>
<evidence type="ECO:0000313" key="1">
    <source>
        <dbReference type="EMBL" id="RPD38189.1"/>
    </source>
</evidence>
<reference evidence="2" key="1">
    <citation type="submission" date="2018-11" db="EMBL/GenBank/DDBJ databases">
        <title>Chitinophaga lutea sp.nov., isolate from arsenic contaminated soil.</title>
        <authorList>
            <person name="Zong Y."/>
        </authorList>
    </citation>
    <scope>NUCLEOTIDE SEQUENCE [LARGE SCALE GENOMIC DNA]</scope>
    <source>
        <strain evidence="2">YLT18</strain>
    </source>
</reference>
<gene>
    <name evidence="1" type="ORF">EG028_26380</name>
</gene>
<sequence>MRLTHHQHFPGIPSASGLTFHQAHYYIIGDDATQLFLLNADLTPANQIPLPGDTTQKRLPKPTKHDWESLSTITTNGRTALLALGSGSLAPYRNAALLFYPDTQKIETKDLSSFYQQISRGTDLNIEAATEIGEKLLIGNRGHLGKPENILILCDTQEIWQKEVQTRTCQLILPKEPNFSGISGLAWLPGKDWLYFTTSTEETASTYDDGKIGESRIGIIKNATKALRQPRVGPDEWFPLEKVHPVFKGQKIESICLRELKDALEITLVADNDDGGSHLFRLLF</sequence>
<keyword evidence="2" id="KW-1185">Reference proteome</keyword>
<evidence type="ECO:0008006" key="3">
    <source>
        <dbReference type="Google" id="ProtNLM"/>
    </source>
</evidence>
<proteinExistence type="predicted"/>
<dbReference type="AlphaFoldDB" id="A0A3N4MEP8"/>
<comment type="caution">
    <text evidence="1">The sequence shown here is derived from an EMBL/GenBank/DDBJ whole genome shotgun (WGS) entry which is preliminary data.</text>
</comment>
<evidence type="ECO:0000313" key="2">
    <source>
        <dbReference type="Proteomes" id="UP000279089"/>
    </source>
</evidence>
<accession>A0A3N4MEP8</accession>